<keyword evidence="7" id="KW-0378">Hydrolase</keyword>
<reference evidence="8" key="1">
    <citation type="journal article" date="2019" name="Int. J. Syst. Evol. Microbiol.">
        <title>The Global Catalogue of Microorganisms (GCM) 10K type strain sequencing project: providing services to taxonomists for standard genome sequencing and annotation.</title>
        <authorList>
            <consortium name="The Broad Institute Genomics Platform"/>
            <consortium name="The Broad Institute Genome Sequencing Center for Infectious Disease"/>
            <person name="Wu L."/>
            <person name="Ma J."/>
        </authorList>
    </citation>
    <scope>NUCLEOTIDE SEQUENCE [LARGE SCALE GENOMIC DNA]</scope>
    <source>
        <strain evidence="8">JCM 11483</strain>
    </source>
</reference>
<comment type="caution">
    <text evidence="7">The sequence shown here is derived from an EMBL/GenBank/DDBJ whole genome shotgun (WGS) entry which is preliminary data.</text>
</comment>
<evidence type="ECO:0000256" key="4">
    <source>
        <dbReference type="ARBA" id="ARBA00023136"/>
    </source>
</evidence>
<feature type="transmembrane region" description="Helical" evidence="5">
    <location>
        <begin position="110"/>
        <end position="130"/>
    </location>
</feature>
<evidence type="ECO:0000256" key="2">
    <source>
        <dbReference type="ARBA" id="ARBA00022692"/>
    </source>
</evidence>
<dbReference type="EMBL" id="BAAAYG010000005">
    <property type="protein sequence ID" value="GAA3284861.1"/>
    <property type="molecule type" value="Genomic_DNA"/>
</dbReference>
<name>A0ABP6RCG3_9MICC</name>
<evidence type="ECO:0000256" key="3">
    <source>
        <dbReference type="ARBA" id="ARBA00022989"/>
    </source>
</evidence>
<evidence type="ECO:0000313" key="8">
    <source>
        <dbReference type="Proteomes" id="UP001501736"/>
    </source>
</evidence>
<protein>
    <submittedName>
        <fullName evidence="7">Rhomboid family intramembrane serine protease</fullName>
    </submittedName>
</protein>
<comment type="subcellular location">
    <subcellularLocation>
        <location evidence="1">Membrane</location>
        <topology evidence="1">Multi-pass membrane protein</topology>
    </subcellularLocation>
</comment>
<dbReference type="Pfam" id="PF01694">
    <property type="entry name" value="Rhomboid"/>
    <property type="match status" value="1"/>
</dbReference>
<keyword evidence="3 5" id="KW-1133">Transmembrane helix</keyword>
<sequence length="228" mass="24049">MRDTPARTPEGDGSDSWGALARDARSHLLRSALPVLLPVAVMWVLLLVRLVTGNWLTLSLSLEARELSGLIGIVTMPLVHSGFAHLIGNTAAWLLLGGLIALLDRRFPLILLLIWLLSGAVLWVIGTPWVCQAPGSLDCAGHHIGASGVTYGFGAFLIAYGLLTRRIVAVLVAVLVLLVHGVSMLFGMLPFTAGTGVSWTAHLSGAIAGVVVALLMTRTTRAARAARA</sequence>
<dbReference type="GO" id="GO:0008233">
    <property type="term" value="F:peptidase activity"/>
    <property type="evidence" value="ECO:0007669"/>
    <property type="project" value="UniProtKB-KW"/>
</dbReference>
<dbReference type="GO" id="GO:0006508">
    <property type="term" value="P:proteolysis"/>
    <property type="evidence" value="ECO:0007669"/>
    <property type="project" value="UniProtKB-KW"/>
</dbReference>
<dbReference type="SUPFAM" id="SSF144091">
    <property type="entry name" value="Rhomboid-like"/>
    <property type="match status" value="1"/>
</dbReference>
<dbReference type="InterPro" id="IPR035952">
    <property type="entry name" value="Rhomboid-like_sf"/>
</dbReference>
<dbReference type="Proteomes" id="UP001501736">
    <property type="component" value="Unassembled WGS sequence"/>
</dbReference>
<feature type="transmembrane region" description="Helical" evidence="5">
    <location>
        <begin position="32"/>
        <end position="52"/>
    </location>
</feature>
<keyword evidence="4 5" id="KW-0472">Membrane</keyword>
<feature type="transmembrane region" description="Helical" evidence="5">
    <location>
        <begin position="199"/>
        <end position="217"/>
    </location>
</feature>
<gene>
    <name evidence="7" type="ORF">GCM10020260_16280</name>
</gene>
<evidence type="ECO:0000259" key="6">
    <source>
        <dbReference type="Pfam" id="PF01694"/>
    </source>
</evidence>
<feature type="transmembrane region" description="Helical" evidence="5">
    <location>
        <begin position="83"/>
        <end position="103"/>
    </location>
</feature>
<dbReference type="Gene3D" id="1.20.1540.10">
    <property type="entry name" value="Rhomboid-like"/>
    <property type="match status" value="1"/>
</dbReference>
<accession>A0ABP6RCG3</accession>
<dbReference type="RefSeq" id="WP_344720074.1">
    <property type="nucleotide sequence ID" value="NZ_BAAAYG010000005.1"/>
</dbReference>
<evidence type="ECO:0000256" key="1">
    <source>
        <dbReference type="ARBA" id="ARBA00004141"/>
    </source>
</evidence>
<evidence type="ECO:0000313" key="7">
    <source>
        <dbReference type="EMBL" id="GAA3284861.1"/>
    </source>
</evidence>
<dbReference type="InterPro" id="IPR022764">
    <property type="entry name" value="Peptidase_S54_rhomboid_dom"/>
</dbReference>
<evidence type="ECO:0000256" key="5">
    <source>
        <dbReference type="SAM" id="Phobius"/>
    </source>
</evidence>
<organism evidence="7 8">
    <name type="scientific">Nesterenkonia halobia</name>
    <dbReference type="NCBI Taxonomy" id="37922"/>
    <lineage>
        <taxon>Bacteria</taxon>
        <taxon>Bacillati</taxon>
        <taxon>Actinomycetota</taxon>
        <taxon>Actinomycetes</taxon>
        <taxon>Micrococcales</taxon>
        <taxon>Micrococcaceae</taxon>
        <taxon>Nesterenkonia</taxon>
    </lineage>
</organism>
<feature type="domain" description="Peptidase S54 rhomboid" evidence="6">
    <location>
        <begin position="70"/>
        <end position="217"/>
    </location>
</feature>
<feature type="transmembrane region" description="Helical" evidence="5">
    <location>
        <begin position="142"/>
        <end position="163"/>
    </location>
</feature>
<keyword evidence="7" id="KW-0645">Protease</keyword>
<keyword evidence="2 5" id="KW-0812">Transmembrane</keyword>
<proteinExistence type="predicted"/>
<keyword evidence="8" id="KW-1185">Reference proteome</keyword>
<feature type="transmembrane region" description="Helical" evidence="5">
    <location>
        <begin position="170"/>
        <end position="193"/>
    </location>
</feature>